<gene>
    <name evidence="2" type="ORF">G4V63_14245</name>
</gene>
<proteinExistence type="predicted"/>
<evidence type="ECO:0000313" key="2">
    <source>
        <dbReference type="EMBL" id="NGX96326.1"/>
    </source>
</evidence>
<protein>
    <recommendedName>
        <fullName evidence="4">Aspartyl/asparaginyl beta-hydroxylase domain-containing protein</fullName>
    </recommendedName>
</protein>
<evidence type="ECO:0008006" key="4">
    <source>
        <dbReference type="Google" id="ProtNLM"/>
    </source>
</evidence>
<name>A0A7C9VG31_9BRAD</name>
<evidence type="ECO:0000313" key="3">
    <source>
        <dbReference type="Proteomes" id="UP000480266"/>
    </source>
</evidence>
<accession>A0A7C9VG31</accession>
<reference evidence="2" key="1">
    <citation type="submission" date="2020-02" db="EMBL/GenBank/DDBJ databases">
        <title>Draft genome sequence of Candidatus Afipia apatlaquensis IBT-C3, a potential strain for decolorization of textile dyes.</title>
        <authorList>
            <person name="Sanchez-Reyes A."/>
            <person name="Breton-Deval L."/>
            <person name="Mangelson H."/>
            <person name="Sanchez-Flores A."/>
        </authorList>
    </citation>
    <scope>NUCLEOTIDE SEQUENCE [LARGE SCALE GENOMIC DNA]</scope>
    <source>
        <strain evidence="2">IBT-C3</strain>
    </source>
</reference>
<dbReference type="Proteomes" id="UP000480266">
    <property type="component" value="Unassembled WGS sequence"/>
</dbReference>
<feature type="transmembrane region" description="Helical" evidence="1">
    <location>
        <begin position="6"/>
        <end position="30"/>
    </location>
</feature>
<keyword evidence="1" id="KW-0812">Transmembrane</keyword>
<dbReference type="EMBL" id="JAAMRR010000746">
    <property type="protein sequence ID" value="NGX96326.1"/>
    <property type="molecule type" value="Genomic_DNA"/>
</dbReference>
<sequence length="192" mass="22286">MSTVLYYLACTALGACAYAAFWPIVAWFVATPRIFRALQARAFKTPYWHLEGYMERWWLFNPIKTSYVQDNPALNTVRVVKSAKYPWCPVSIRMHHILRADLARDPHNHPGSFRTIIGQGWYFESRERGPRKLRARGDTSVLRHGEFHHVDQVSPGGVWTIFIMWNWQTTWGFKLADGTVVDHREYKDGGAS</sequence>
<comment type="caution">
    <text evidence="2">The sequence shown here is derived from an EMBL/GenBank/DDBJ whole genome shotgun (WGS) entry which is preliminary data.</text>
</comment>
<evidence type="ECO:0000256" key="1">
    <source>
        <dbReference type="SAM" id="Phobius"/>
    </source>
</evidence>
<dbReference type="AlphaFoldDB" id="A0A7C9VG31"/>
<keyword evidence="1" id="KW-1133">Transmembrane helix</keyword>
<keyword evidence="3" id="KW-1185">Reference proteome</keyword>
<organism evidence="2 3">
    <name type="scientific">Candidatus Afipia apatlaquensis</name>
    <dbReference type="NCBI Taxonomy" id="2712852"/>
    <lineage>
        <taxon>Bacteria</taxon>
        <taxon>Pseudomonadati</taxon>
        <taxon>Pseudomonadota</taxon>
        <taxon>Alphaproteobacteria</taxon>
        <taxon>Hyphomicrobiales</taxon>
        <taxon>Nitrobacteraceae</taxon>
        <taxon>Afipia</taxon>
    </lineage>
</organism>
<keyword evidence="1" id="KW-0472">Membrane</keyword>